<protein>
    <submittedName>
        <fullName evidence="2">Uncharacterized protein</fullName>
    </submittedName>
</protein>
<feature type="compositionally biased region" description="Acidic residues" evidence="1">
    <location>
        <begin position="97"/>
        <end position="116"/>
    </location>
</feature>
<keyword evidence="3" id="KW-1185">Reference proteome</keyword>
<feature type="region of interest" description="Disordered" evidence="1">
    <location>
        <begin position="83"/>
        <end position="134"/>
    </location>
</feature>
<accession>A0A0M9A2M3</accession>
<evidence type="ECO:0000256" key="1">
    <source>
        <dbReference type="SAM" id="MobiDB-lite"/>
    </source>
</evidence>
<dbReference type="AlphaFoldDB" id="A0A0M9A2M3"/>
<evidence type="ECO:0000313" key="2">
    <source>
        <dbReference type="EMBL" id="KOX76025.1"/>
    </source>
</evidence>
<organism evidence="2 3">
    <name type="scientific">Melipona quadrifasciata</name>
    <dbReference type="NCBI Taxonomy" id="166423"/>
    <lineage>
        <taxon>Eukaryota</taxon>
        <taxon>Metazoa</taxon>
        <taxon>Ecdysozoa</taxon>
        <taxon>Arthropoda</taxon>
        <taxon>Hexapoda</taxon>
        <taxon>Insecta</taxon>
        <taxon>Pterygota</taxon>
        <taxon>Neoptera</taxon>
        <taxon>Endopterygota</taxon>
        <taxon>Hymenoptera</taxon>
        <taxon>Apocrita</taxon>
        <taxon>Aculeata</taxon>
        <taxon>Apoidea</taxon>
        <taxon>Anthophila</taxon>
        <taxon>Apidae</taxon>
        <taxon>Melipona</taxon>
    </lineage>
</organism>
<reference evidence="2 3" key="1">
    <citation type="submission" date="2015-07" db="EMBL/GenBank/DDBJ databases">
        <title>The genome of Melipona quadrifasciata.</title>
        <authorList>
            <person name="Pan H."/>
            <person name="Kapheim K."/>
        </authorList>
    </citation>
    <scope>NUCLEOTIDE SEQUENCE [LARGE SCALE GENOMIC DNA]</scope>
    <source>
        <strain evidence="2">0111107301</strain>
        <tissue evidence="2">Whole body</tissue>
    </source>
</reference>
<dbReference type="Proteomes" id="UP000053105">
    <property type="component" value="Unassembled WGS sequence"/>
</dbReference>
<gene>
    <name evidence="2" type="ORF">WN51_12512</name>
</gene>
<proteinExistence type="predicted"/>
<evidence type="ECO:0000313" key="3">
    <source>
        <dbReference type="Proteomes" id="UP000053105"/>
    </source>
</evidence>
<sequence length="189" mass="21569">MIEHDEYLWSVFMNIHKEFVRFLRSLHTDSSEISYARIRESHETIDNSCFKKCRVVENSGETARKPYELAHSSQRPEVALLADGRAGTEAHVKSRLDDDDDDDGDDDDDDDDDDGDGLPANDSADKPNVSKYCPLKPETKNAFDTFFGRRIVSKMGHPVYTNKRSTSYRSAAKNLIPRPPTIFNVDNFY</sequence>
<dbReference type="EMBL" id="KQ435755">
    <property type="protein sequence ID" value="KOX76025.1"/>
    <property type="molecule type" value="Genomic_DNA"/>
</dbReference>
<name>A0A0M9A2M3_9HYME</name>
<feature type="compositionally biased region" description="Basic and acidic residues" evidence="1">
    <location>
        <begin position="86"/>
        <end position="96"/>
    </location>
</feature>